<dbReference type="InterPro" id="IPR000189">
    <property type="entry name" value="Transglyc_AS"/>
</dbReference>
<dbReference type="PROSITE" id="PS00922">
    <property type="entry name" value="TRANSGLYCOSYLASE"/>
    <property type="match status" value="1"/>
</dbReference>
<dbReference type="Gene3D" id="1.10.530.10">
    <property type="match status" value="1"/>
</dbReference>
<dbReference type="SUPFAM" id="SSF53955">
    <property type="entry name" value="Lysozyme-like"/>
    <property type="match status" value="1"/>
</dbReference>
<evidence type="ECO:0000313" key="2">
    <source>
        <dbReference type="EMBL" id="SVD37546.1"/>
    </source>
</evidence>
<dbReference type="GO" id="GO:0008933">
    <property type="term" value="F:peptidoglycan lytic transglycosylase activity"/>
    <property type="evidence" value="ECO:0007669"/>
    <property type="project" value="InterPro"/>
</dbReference>
<dbReference type="InterPro" id="IPR023346">
    <property type="entry name" value="Lysozyme-like_dom_sf"/>
</dbReference>
<dbReference type="EMBL" id="UINC01146678">
    <property type="protein sequence ID" value="SVD37546.1"/>
    <property type="molecule type" value="Genomic_DNA"/>
</dbReference>
<reference evidence="2" key="1">
    <citation type="submission" date="2018-05" db="EMBL/GenBank/DDBJ databases">
        <authorList>
            <person name="Lanie J.A."/>
            <person name="Ng W.-L."/>
            <person name="Kazmierczak K.M."/>
            <person name="Andrzejewski T.M."/>
            <person name="Davidsen T.M."/>
            <person name="Wayne K.J."/>
            <person name="Tettelin H."/>
            <person name="Glass J.I."/>
            <person name="Rusch D."/>
            <person name="Podicherti R."/>
            <person name="Tsui H.-C.T."/>
            <person name="Winkler M.E."/>
        </authorList>
    </citation>
    <scope>NUCLEOTIDE SEQUENCE</scope>
</reference>
<sequence>MLDWIRKTSFICFAVGIVAVMLINTTVRKVGGGNPHLLSPYFLTQKAEALGRLGLHTLTHVISGHEESHAAIVRRASREFGIPESFIFAVAKAESAFRPHSISRAGAMGIMQLMPATARQYDVSDPFDSESSIRGGTRYLAWLWKRYRGDRKRVAAAYNAGPGRVPRKGALKRLPRETQHYIKAVLQNERRSIARAQPKKKKR</sequence>
<gene>
    <name evidence="2" type="ORF">METZ01_LOCUS390400</name>
</gene>
<dbReference type="CDD" id="cd00254">
    <property type="entry name" value="LT-like"/>
    <property type="match status" value="1"/>
</dbReference>
<dbReference type="GO" id="GO:0016020">
    <property type="term" value="C:membrane"/>
    <property type="evidence" value="ECO:0007669"/>
    <property type="project" value="InterPro"/>
</dbReference>
<dbReference type="GO" id="GO:0000270">
    <property type="term" value="P:peptidoglycan metabolic process"/>
    <property type="evidence" value="ECO:0007669"/>
    <property type="project" value="InterPro"/>
</dbReference>
<dbReference type="InterPro" id="IPR008258">
    <property type="entry name" value="Transglycosylase_SLT_dom_1"/>
</dbReference>
<dbReference type="PANTHER" id="PTHR37423:SF2">
    <property type="entry name" value="MEMBRANE-BOUND LYTIC MUREIN TRANSGLYCOSYLASE C"/>
    <property type="match status" value="1"/>
</dbReference>
<proteinExistence type="predicted"/>
<organism evidence="2">
    <name type="scientific">marine metagenome</name>
    <dbReference type="NCBI Taxonomy" id="408172"/>
    <lineage>
        <taxon>unclassified sequences</taxon>
        <taxon>metagenomes</taxon>
        <taxon>ecological metagenomes</taxon>
    </lineage>
</organism>
<feature type="domain" description="Transglycosylase SLT" evidence="1">
    <location>
        <begin position="73"/>
        <end position="170"/>
    </location>
</feature>
<dbReference type="PANTHER" id="PTHR37423">
    <property type="entry name" value="SOLUBLE LYTIC MUREIN TRANSGLYCOSYLASE-RELATED"/>
    <property type="match status" value="1"/>
</dbReference>
<dbReference type="Pfam" id="PF01464">
    <property type="entry name" value="SLT"/>
    <property type="match status" value="1"/>
</dbReference>
<evidence type="ECO:0000259" key="1">
    <source>
        <dbReference type="Pfam" id="PF01464"/>
    </source>
</evidence>
<dbReference type="AlphaFoldDB" id="A0A382UTG3"/>
<accession>A0A382UTG3</accession>
<protein>
    <recommendedName>
        <fullName evidence="1">Transglycosylase SLT domain-containing protein</fullName>
    </recommendedName>
</protein>
<name>A0A382UTG3_9ZZZZ</name>